<protein>
    <submittedName>
        <fullName evidence="1">Uncharacterized protein</fullName>
    </submittedName>
</protein>
<feature type="non-terminal residue" evidence="1">
    <location>
        <position position="122"/>
    </location>
</feature>
<evidence type="ECO:0000313" key="2">
    <source>
        <dbReference type="Proteomes" id="UP000823405"/>
    </source>
</evidence>
<dbReference type="OrthoDB" id="2416291at2759"/>
<reference evidence="1" key="1">
    <citation type="journal article" date="2020" name="Fungal Divers.">
        <title>Resolving the Mortierellaceae phylogeny through synthesis of multi-gene phylogenetics and phylogenomics.</title>
        <authorList>
            <person name="Vandepol N."/>
            <person name="Liber J."/>
            <person name="Desiro A."/>
            <person name="Na H."/>
            <person name="Kennedy M."/>
            <person name="Barry K."/>
            <person name="Grigoriev I.V."/>
            <person name="Miller A.N."/>
            <person name="O'Donnell K."/>
            <person name="Stajich J.E."/>
            <person name="Bonito G."/>
        </authorList>
    </citation>
    <scope>NUCLEOTIDE SEQUENCE</scope>
    <source>
        <strain evidence="1">NVP60</strain>
    </source>
</reference>
<comment type="caution">
    <text evidence="1">The sequence shown here is derived from an EMBL/GenBank/DDBJ whole genome shotgun (WGS) entry which is preliminary data.</text>
</comment>
<dbReference type="EMBL" id="JAAAIN010005216">
    <property type="protein sequence ID" value="KAG0275577.1"/>
    <property type="molecule type" value="Genomic_DNA"/>
</dbReference>
<sequence length="122" mass="13262">MSKSVNYRIIMFSYVSWDQDEYRLSRSSVSYVGEFDDQGRPHGLGEWTDHTFTGEALQGFGSMVYQSDPSKVRNTGLEMPLATSGSDSAKTLDKNDSAVFKAARDPNGPSYGAAAVECSVSG</sequence>
<dbReference type="AlphaFoldDB" id="A0A9P6UCU0"/>
<evidence type="ECO:0000313" key="1">
    <source>
        <dbReference type="EMBL" id="KAG0275577.1"/>
    </source>
</evidence>
<proteinExistence type="predicted"/>
<keyword evidence="2" id="KW-1185">Reference proteome</keyword>
<accession>A0A9P6UCU0</accession>
<organism evidence="1 2">
    <name type="scientific">Linnemannia gamsii</name>
    <dbReference type="NCBI Taxonomy" id="64522"/>
    <lineage>
        <taxon>Eukaryota</taxon>
        <taxon>Fungi</taxon>
        <taxon>Fungi incertae sedis</taxon>
        <taxon>Mucoromycota</taxon>
        <taxon>Mortierellomycotina</taxon>
        <taxon>Mortierellomycetes</taxon>
        <taxon>Mortierellales</taxon>
        <taxon>Mortierellaceae</taxon>
        <taxon>Linnemannia</taxon>
    </lineage>
</organism>
<gene>
    <name evidence="1" type="ORF">BGZ97_010263</name>
</gene>
<dbReference type="Proteomes" id="UP000823405">
    <property type="component" value="Unassembled WGS sequence"/>
</dbReference>
<name>A0A9P6UCU0_9FUNG</name>